<evidence type="ECO:0000256" key="1">
    <source>
        <dbReference type="SAM" id="MobiDB-lite"/>
    </source>
</evidence>
<dbReference type="Pfam" id="PF06041">
    <property type="entry name" value="DUF924"/>
    <property type="match status" value="1"/>
</dbReference>
<evidence type="ECO:0000313" key="3">
    <source>
        <dbReference type="Proteomes" id="UP000774617"/>
    </source>
</evidence>
<dbReference type="Gene3D" id="1.20.58.320">
    <property type="entry name" value="TPR-like"/>
    <property type="match status" value="1"/>
</dbReference>
<evidence type="ECO:0000313" key="2">
    <source>
        <dbReference type="EMBL" id="KAH7014044.1"/>
    </source>
</evidence>
<sequence length="266" mass="31015">MATHETLNRQSQLREALDRTVLEAVRSFWFRHITDDSHLVVPEEAEARVWFSQDNAFDQACCTNFGRQLELIQSTHATGADVLAAAKPSSALDWMALIILLDQLPRNCYRGSNSRIAYTSFDPKALFVALQAIKAGIPEYPQVRFRHAYRFWFYMPLEHSEDYNVQEMLTREHQKMFDETQLLIDGSMVPEVEDAMQCRAKLLERYQAFEHWKLTLQNIVREHKDLIKCFGRFPYRNAALGRQSTKEERDYFQSKKMPAHSSSADD</sequence>
<protein>
    <recommendedName>
        <fullName evidence="4">DUF924-domain-containing protein</fullName>
    </recommendedName>
</protein>
<comment type="caution">
    <text evidence="2">The sequence shown here is derived from an EMBL/GenBank/DDBJ whole genome shotgun (WGS) entry which is preliminary data.</text>
</comment>
<dbReference type="SUPFAM" id="SSF48452">
    <property type="entry name" value="TPR-like"/>
    <property type="match status" value="1"/>
</dbReference>
<accession>A0ABQ8FRC8</accession>
<name>A0ABQ8FRC8_9PEZI</name>
<feature type="compositionally biased region" description="Basic and acidic residues" evidence="1">
    <location>
        <begin position="244"/>
        <end position="253"/>
    </location>
</feature>
<keyword evidence="3" id="KW-1185">Reference proteome</keyword>
<dbReference type="Proteomes" id="UP000774617">
    <property type="component" value="Unassembled WGS sequence"/>
</dbReference>
<reference evidence="2 3" key="1">
    <citation type="journal article" date="2021" name="Nat. Commun.">
        <title>Genetic determinants of endophytism in the Arabidopsis root mycobiome.</title>
        <authorList>
            <person name="Mesny F."/>
            <person name="Miyauchi S."/>
            <person name="Thiergart T."/>
            <person name="Pickel B."/>
            <person name="Atanasova L."/>
            <person name="Karlsson M."/>
            <person name="Huettel B."/>
            <person name="Barry K.W."/>
            <person name="Haridas S."/>
            <person name="Chen C."/>
            <person name="Bauer D."/>
            <person name="Andreopoulos W."/>
            <person name="Pangilinan J."/>
            <person name="LaButti K."/>
            <person name="Riley R."/>
            <person name="Lipzen A."/>
            <person name="Clum A."/>
            <person name="Drula E."/>
            <person name="Henrissat B."/>
            <person name="Kohler A."/>
            <person name="Grigoriev I.V."/>
            <person name="Martin F.M."/>
            <person name="Hacquard S."/>
        </authorList>
    </citation>
    <scope>NUCLEOTIDE SEQUENCE [LARGE SCALE GENOMIC DNA]</scope>
    <source>
        <strain evidence="2 3">MPI-SDFR-AT-0080</strain>
    </source>
</reference>
<evidence type="ECO:0008006" key="4">
    <source>
        <dbReference type="Google" id="ProtNLM"/>
    </source>
</evidence>
<dbReference type="Gene3D" id="1.25.40.10">
    <property type="entry name" value="Tetratricopeptide repeat domain"/>
    <property type="match status" value="1"/>
</dbReference>
<dbReference type="InterPro" id="IPR010323">
    <property type="entry name" value="DUF924"/>
</dbReference>
<dbReference type="EMBL" id="JAGTJR010000082">
    <property type="protein sequence ID" value="KAH7014044.1"/>
    <property type="molecule type" value="Genomic_DNA"/>
</dbReference>
<proteinExistence type="predicted"/>
<feature type="region of interest" description="Disordered" evidence="1">
    <location>
        <begin position="244"/>
        <end position="266"/>
    </location>
</feature>
<gene>
    <name evidence="2" type="ORF">B0J12DRAFT_777123</name>
</gene>
<organism evidence="2 3">
    <name type="scientific">Macrophomina phaseolina</name>
    <dbReference type="NCBI Taxonomy" id="35725"/>
    <lineage>
        <taxon>Eukaryota</taxon>
        <taxon>Fungi</taxon>
        <taxon>Dikarya</taxon>
        <taxon>Ascomycota</taxon>
        <taxon>Pezizomycotina</taxon>
        <taxon>Dothideomycetes</taxon>
        <taxon>Dothideomycetes incertae sedis</taxon>
        <taxon>Botryosphaeriales</taxon>
        <taxon>Botryosphaeriaceae</taxon>
        <taxon>Macrophomina</taxon>
    </lineage>
</organism>
<dbReference type="InterPro" id="IPR011990">
    <property type="entry name" value="TPR-like_helical_dom_sf"/>
</dbReference>